<dbReference type="PANTHER" id="PTHR24112:SF64">
    <property type="entry name" value="CHROMOSOME UNDETERMINED SCAFFOLD_46, WHOLE GENOME SHOTGUN SEQUENCE"/>
    <property type="match status" value="1"/>
</dbReference>
<proteinExistence type="predicted"/>
<gene>
    <name evidence="1" type="ORF">M9Y10_022156</name>
</gene>
<sequence>MYAQLECIHDIDSTKLETMSSKVWCDLEAPIVAVPVQYSLKLQDSLSNGFLMFTRGAVYIFKSKFIGQPELVHKFSLLNVRVFNLRPQTIVFEFINNSTITLKTDDVAPIAKAMLTVLYESTYGVTKYITLPTVRKEISFPDITVNERPKDALKWRALFLAHYYDIKGEQLFTLDYFDKWEDKQKPTIMLGPSLHPGNFASAYGHAVAWETKIDTVVFQSFAPTKYASFIQALLQNSINIERIIYTDYKPKKLPTYSFRVGKTEVKKWCFLRSCADVVLLFAEEAKNLPVGLTDLSILNCSFTPEQFSSFVDSVQCSRALSSMLHFDFAKSNIDNFPFHDFTRFCSMTANLESVTFRVLDADGTRLFRAICKSQSRIKVIHLNHLQFRSNFKQDEVILPTTVIHVDVSNSAFTPTSLSSLFQFITKNAHTIPFIFDASNLVIKPECYQALSELRFDQCMPNICEFDWSYNNCPSEQTRFLFAFIFTQNRLRQLSLNGITTDNPTQFLQYIIQLAQPLNLAGLDIADTAGKFPPQLFAQFIQALAGVKSLKRLNVSHSEAGDQGLAALDMAIKGANGLNEIVADGFKPANPSAICAVWNDIASLPELKSADLPTEDMRNLGMQMHRLDQQTLKAFTTLKALPRPSTIEQRDEIVLIQIRANQQPDCTGTIFARAASIQLNKHNDHIDEQKVMADE</sequence>
<reference evidence="1 2" key="1">
    <citation type="submission" date="2024-04" db="EMBL/GenBank/DDBJ databases">
        <title>Tritrichomonas musculus Genome.</title>
        <authorList>
            <person name="Alves-Ferreira E."/>
            <person name="Grigg M."/>
            <person name="Lorenzi H."/>
            <person name="Galac M."/>
        </authorList>
    </citation>
    <scope>NUCLEOTIDE SEQUENCE [LARGE SCALE GENOMIC DNA]</scope>
    <source>
        <strain evidence="1 2">EAF2021</strain>
    </source>
</reference>
<comment type="caution">
    <text evidence="1">The sequence shown here is derived from an EMBL/GenBank/DDBJ whole genome shotgun (WGS) entry which is preliminary data.</text>
</comment>
<dbReference type="Gene3D" id="3.80.10.10">
    <property type="entry name" value="Ribonuclease Inhibitor"/>
    <property type="match status" value="1"/>
</dbReference>
<evidence type="ECO:0000313" key="1">
    <source>
        <dbReference type="EMBL" id="KAK8893727.1"/>
    </source>
</evidence>
<keyword evidence="2" id="KW-1185">Reference proteome</keyword>
<accession>A0ABR2KS22</accession>
<protein>
    <recommendedName>
        <fullName evidence="3">Leucine Rich Repeat family protein</fullName>
    </recommendedName>
</protein>
<dbReference type="SUPFAM" id="SSF52047">
    <property type="entry name" value="RNI-like"/>
    <property type="match status" value="1"/>
</dbReference>
<dbReference type="InterPro" id="IPR051279">
    <property type="entry name" value="PP1-Reg/Actin-Interact_Protein"/>
</dbReference>
<dbReference type="Proteomes" id="UP001470230">
    <property type="component" value="Unassembled WGS sequence"/>
</dbReference>
<organism evidence="1 2">
    <name type="scientific">Tritrichomonas musculus</name>
    <dbReference type="NCBI Taxonomy" id="1915356"/>
    <lineage>
        <taxon>Eukaryota</taxon>
        <taxon>Metamonada</taxon>
        <taxon>Parabasalia</taxon>
        <taxon>Tritrichomonadida</taxon>
        <taxon>Tritrichomonadidae</taxon>
        <taxon>Tritrichomonas</taxon>
    </lineage>
</organism>
<dbReference type="EMBL" id="JAPFFF010000003">
    <property type="protein sequence ID" value="KAK8893727.1"/>
    <property type="molecule type" value="Genomic_DNA"/>
</dbReference>
<dbReference type="InterPro" id="IPR032675">
    <property type="entry name" value="LRR_dom_sf"/>
</dbReference>
<evidence type="ECO:0008006" key="3">
    <source>
        <dbReference type="Google" id="ProtNLM"/>
    </source>
</evidence>
<name>A0ABR2KS22_9EUKA</name>
<dbReference type="PANTHER" id="PTHR24112">
    <property type="entry name" value="LEUCINE-RICH REPEAT, ISOFORM F-RELATED"/>
    <property type="match status" value="1"/>
</dbReference>
<evidence type="ECO:0000313" key="2">
    <source>
        <dbReference type="Proteomes" id="UP001470230"/>
    </source>
</evidence>